<dbReference type="Pfam" id="PF01479">
    <property type="entry name" value="S4"/>
    <property type="match status" value="1"/>
</dbReference>
<keyword evidence="1" id="KW-0694">RNA-binding</keyword>
<evidence type="ECO:0000259" key="2">
    <source>
        <dbReference type="SMART" id="SM00363"/>
    </source>
</evidence>
<proteinExistence type="predicted"/>
<dbReference type="AlphaFoldDB" id="A0A7W1WQX7"/>
<name>A0A7W1WQX7_9BACL</name>
<accession>A0A7W1WQX7</accession>
<keyword evidence="4" id="KW-1185">Reference proteome</keyword>
<dbReference type="SMART" id="SM00363">
    <property type="entry name" value="S4"/>
    <property type="match status" value="1"/>
</dbReference>
<dbReference type="Gene3D" id="3.30.70.330">
    <property type="match status" value="1"/>
</dbReference>
<feature type="domain" description="RNA-binding S4" evidence="2">
    <location>
        <begin position="186"/>
        <end position="248"/>
    </location>
</feature>
<evidence type="ECO:0000313" key="3">
    <source>
        <dbReference type="EMBL" id="MBA4494231.1"/>
    </source>
</evidence>
<dbReference type="RefSeq" id="WP_181751474.1">
    <property type="nucleotide sequence ID" value="NZ_JACEIQ010000006.1"/>
</dbReference>
<dbReference type="InterPro" id="IPR040591">
    <property type="entry name" value="RqcP2_RBD"/>
</dbReference>
<dbReference type="EMBL" id="JACEIQ010000006">
    <property type="protein sequence ID" value="MBA4494231.1"/>
    <property type="molecule type" value="Genomic_DNA"/>
</dbReference>
<gene>
    <name evidence="3" type="ORF">H1191_07930</name>
</gene>
<dbReference type="InterPro" id="IPR036986">
    <property type="entry name" value="S4_RNA-bd_sf"/>
</dbReference>
<reference evidence="3 4" key="1">
    <citation type="submission" date="2020-07" db="EMBL/GenBank/DDBJ databases">
        <authorList>
            <person name="Feng H."/>
        </authorList>
    </citation>
    <scope>NUCLEOTIDE SEQUENCE [LARGE SCALE GENOMIC DNA]</scope>
    <source>
        <strain evidence="4">s-10</strain>
    </source>
</reference>
<dbReference type="PANTHER" id="PTHR13633">
    <property type="entry name" value="MITOCHONDRIAL TRANSCRIPTION RESCUE FACTOR 1"/>
    <property type="match status" value="1"/>
</dbReference>
<dbReference type="Pfam" id="PF17774">
    <property type="entry name" value="YlmH_RBD"/>
    <property type="match status" value="1"/>
</dbReference>
<protein>
    <submittedName>
        <fullName evidence="3">RNA-binding protein</fullName>
    </submittedName>
</protein>
<dbReference type="GO" id="GO:0003723">
    <property type="term" value="F:RNA binding"/>
    <property type="evidence" value="ECO:0007669"/>
    <property type="project" value="UniProtKB-KW"/>
</dbReference>
<comment type="caution">
    <text evidence="3">The sequence shown here is derived from an EMBL/GenBank/DDBJ whole genome shotgun (WGS) entry which is preliminary data.</text>
</comment>
<sequence length="262" mass="29930">MTNRESAIFAHFRRDEKPFVERSLDWIERALDKYQPVTTPFLDPREQYILRTLVQREPELLLLLDGGYSSAERCRAVVGPSSYLRNDPRLFRLSFLRLETKSGKPLEHSDVLGTILGLGIKREKVGDLHPHQSGCDIVIAEEMCEFVHNQLGQVGREHVNISKIARNEFILTEQKYSVRAVTLPSLRVDALVSEGYRISRAKAAAWIKNGKCKVNWKVVDQPDYPVEAGDLISLRGYGRIRIMSLDGLTKKRRNLVKIASFI</sequence>
<dbReference type="InterPro" id="IPR048443">
    <property type="entry name" value="RqcP2_N"/>
</dbReference>
<dbReference type="PANTHER" id="PTHR13633:SF3">
    <property type="entry name" value="MITOCHONDRIAL TRANSCRIPTION RESCUE FACTOR 1"/>
    <property type="match status" value="1"/>
</dbReference>
<dbReference type="InterPro" id="IPR012677">
    <property type="entry name" value="Nucleotide-bd_a/b_plait_sf"/>
</dbReference>
<dbReference type="PROSITE" id="PS50889">
    <property type="entry name" value="S4"/>
    <property type="match status" value="1"/>
</dbReference>
<dbReference type="Gene3D" id="3.10.290.10">
    <property type="entry name" value="RNA-binding S4 domain"/>
    <property type="match status" value="1"/>
</dbReference>
<dbReference type="SUPFAM" id="SSF55174">
    <property type="entry name" value="Alpha-L RNA-binding motif"/>
    <property type="match status" value="1"/>
</dbReference>
<dbReference type="CDD" id="cd00165">
    <property type="entry name" value="S4"/>
    <property type="match status" value="1"/>
</dbReference>
<organism evidence="3 4">
    <name type="scientific">Paenactinomyces guangxiensis</name>
    <dbReference type="NCBI Taxonomy" id="1490290"/>
    <lineage>
        <taxon>Bacteria</taxon>
        <taxon>Bacillati</taxon>
        <taxon>Bacillota</taxon>
        <taxon>Bacilli</taxon>
        <taxon>Bacillales</taxon>
        <taxon>Thermoactinomycetaceae</taxon>
        <taxon>Paenactinomyces</taxon>
    </lineage>
</organism>
<dbReference type="Pfam" id="PF21278">
    <property type="entry name" value="YlmH_1st"/>
    <property type="match status" value="1"/>
</dbReference>
<evidence type="ECO:0000313" key="4">
    <source>
        <dbReference type="Proteomes" id="UP000535491"/>
    </source>
</evidence>
<dbReference type="Proteomes" id="UP000535491">
    <property type="component" value="Unassembled WGS sequence"/>
</dbReference>
<dbReference type="Gene3D" id="3.30.1370.160">
    <property type="match status" value="1"/>
</dbReference>
<evidence type="ECO:0000256" key="1">
    <source>
        <dbReference type="PROSITE-ProRule" id="PRU00182"/>
    </source>
</evidence>
<dbReference type="InterPro" id="IPR002942">
    <property type="entry name" value="S4_RNA-bd"/>
</dbReference>